<keyword evidence="1 11" id="KW-1003">Cell membrane</keyword>
<comment type="pathway">
    <text evidence="11">Cell wall biogenesis; peptidoglycan biosynthesis.</text>
</comment>
<name>A0A117LC01_9BACT</name>
<dbReference type="GO" id="GO:0008955">
    <property type="term" value="F:peptidoglycan glycosyltransferase activity"/>
    <property type="evidence" value="ECO:0007669"/>
    <property type="project" value="UniProtKB-UniRule"/>
</dbReference>
<dbReference type="InterPro" id="IPR023346">
    <property type="entry name" value="Lysozyme-like_dom_sf"/>
</dbReference>
<keyword evidence="5 11" id="KW-0812">Transmembrane</keyword>
<dbReference type="PANTHER" id="PTHR30400:SF0">
    <property type="entry name" value="BIOSYNTHETIC PEPTIDOGLYCAN TRANSGLYCOSYLASE"/>
    <property type="match status" value="1"/>
</dbReference>
<reference evidence="14 15" key="1">
    <citation type="journal article" date="2018" name="Nat. Biotechnol.">
        <title>A standardized bacterial taxonomy based on genome phylogeny substantially revises the tree of life.</title>
        <authorList>
            <person name="Parks D.H."/>
            <person name="Chuvochina M."/>
            <person name="Waite D.W."/>
            <person name="Rinke C."/>
            <person name="Skarshewski A."/>
            <person name="Chaumeil P.A."/>
            <person name="Hugenholtz P."/>
        </authorList>
    </citation>
    <scope>NUCLEOTIDE SEQUENCE [LARGE SCALE GENOMIC DNA]</scope>
    <source>
        <strain evidence="14">UBA12529</strain>
    </source>
</reference>
<dbReference type="HAMAP" id="MF_00766">
    <property type="entry name" value="PGT_MtgA"/>
    <property type="match status" value="1"/>
</dbReference>
<evidence type="ECO:0000256" key="7">
    <source>
        <dbReference type="ARBA" id="ARBA00022984"/>
    </source>
</evidence>
<dbReference type="InterPro" id="IPR001264">
    <property type="entry name" value="Glyco_trans_51"/>
</dbReference>
<comment type="catalytic activity">
    <reaction evidence="11">
        <text>[GlcNAc-(1-&gt;4)-Mur2Ac(oyl-L-Ala-gamma-D-Glu-L-Lys-D-Ala-D-Ala)](n)-di-trans,octa-cis-undecaprenyl diphosphate + beta-D-GlcNAc-(1-&gt;4)-Mur2Ac(oyl-L-Ala-gamma-D-Glu-L-Lys-D-Ala-D-Ala)-di-trans,octa-cis-undecaprenyl diphosphate = [GlcNAc-(1-&gt;4)-Mur2Ac(oyl-L-Ala-gamma-D-Glu-L-Lys-D-Ala-D-Ala)](n+1)-di-trans,octa-cis-undecaprenyl diphosphate + di-trans,octa-cis-undecaprenyl diphosphate + H(+)</text>
        <dbReference type="Rhea" id="RHEA:23708"/>
        <dbReference type="Rhea" id="RHEA-COMP:9602"/>
        <dbReference type="Rhea" id="RHEA-COMP:9603"/>
        <dbReference type="ChEBI" id="CHEBI:15378"/>
        <dbReference type="ChEBI" id="CHEBI:58405"/>
        <dbReference type="ChEBI" id="CHEBI:60033"/>
        <dbReference type="ChEBI" id="CHEBI:78435"/>
        <dbReference type="EC" id="2.4.99.28"/>
    </reaction>
</comment>
<keyword evidence="3 11" id="KW-0328">Glycosyltransferase</keyword>
<keyword evidence="10 11" id="KW-0961">Cell wall biogenesis/degradation</keyword>
<organism evidence="14 15">
    <name type="scientific">Thermodesulfobacterium commune</name>
    <dbReference type="NCBI Taxonomy" id="1741"/>
    <lineage>
        <taxon>Bacteria</taxon>
        <taxon>Pseudomonadati</taxon>
        <taxon>Thermodesulfobacteriota</taxon>
        <taxon>Thermodesulfobacteria</taxon>
        <taxon>Thermodesulfobacteriales</taxon>
        <taxon>Thermodesulfobacteriaceae</taxon>
        <taxon>Thermodesulfobacterium</taxon>
    </lineage>
</organism>
<dbReference type="Proteomes" id="UP000257240">
    <property type="component" value="Unassembled WGS sequence"/>
</dbReference>
<sequence length="292" mass="33853">MKTLKIIFFIFVAVFLFYLIGYPLLLDVSSLKTQNPKLTAMMKYRMKQWEKEGKKVQKKQIWIPLNSISPYLIKAVLIAEDDKFYKHEGFDFDGIKKALEKNLKEGKLKYGGSTISQQLAKNLYLSPSKNPIRKIQEAILTIRLENTLSKKRILELYLNVAEWGEGIFGVEAAARHYYGKSAKYLTPWEAARLAAVLPNPLKYNPLGHQPYVEKRSRLIYFIMKKRGIIKEEYQEVEKETEDITEPEPTPNQPEKPEDTPSRPTLTPEPEQSPSKETPQKDFNTEEKKVENP</sequence>
<keyword evidence="6 11" id="KW-0133">Cell shape</keyword>
<evidence type="ECO:0000256" key="10">
    <source>
        <dbReference type="ARBA" id="ARBA00023316"/>
    </source>
</evidence>
<comment type="caution">
    <text evidence="14">The sequence shown here is derived from an EMBL/GenBank/DDBJ whole genome shotgun (WGS) entry which is preliminary data.</text>
</comment>
<protein>
    <recommendedName>
        <fullName evidence="11">Biosynthetic peptidoglycan transglycosylase</fullName>
        <ecNumber evidence="11">2.4.99.28</ecNumber>
    </recommendedName>
    <alternativeName>
        <fullName evidence="11">Glycan polymerase</fullName>
    </alternativeName>
    <alternativeName>
        <fullName evidence="11">Peptidoglycan glycosyltransferase MtgA</fullName>
        <shortName evidence="11">PGT</shortName>
    </alternativeName>
</protein>
<dbReference type="AlphaFoldDB" id="A0A117LC01"/>
<dbReference type="GO" id="GO:0009252">
    <property type="term" value="P:peptidoglycan biosynthetic process"/>
    <property type="evidence" value="ECO:0007669"/>
    <property type="project" value="UniProtKB-UniRule"/>
</dbReference>
<dbReference type="GO" id="GO:0009274">
    <property type="term" value="C:peptidoglycan-based cell wall"/>
    <property type="evidence" value="ECO:0007669"/>
    <property type="project" value="InterPro"/>
</dbReference>
<evidence type="ECO:0000256" key="8">
    <source>
        <dbReference type="ARBA" id="ARBA00022989"/>
    </source>
</evidence>
<feature type="domain" description="Glycosyl transferase family 51" evidence="13">
    <location>
        <begin position="56"/>
        <end position="221"/>
    </location>
</feature>
<comment type="subcellular location">
    <subcellularLocation>
        <location evidence="11">Cell membrane</location>
        <topology evidence="11">Single-pass membrane protein</topology>
    </subcellularLocation>
</comment>
<comment type="function">
    <text evidence="11">Peptidoglycan polymerase that catalyzes glycan chain elongation from lipid-linked precursors.</text>
</comment>
<gene>
    <name evidence="11" type="primary">mtgA</name>
    <name evidence="14" type="ORF">DCE01_05670</name>
</gene>
<dbReference type="EC" id="2.4.99.28" evidence="11"/>
<proteinExistence type="inferred from homology"/>
<evidence type="ECO:0000256" key="12">
    <source>
        <dbReference type="SAM" id="MobiDB-lite"/>
    </source>
</evidence>
<evidence type="ECO:0000256" key="3">
    <source>
        <dbReference type="ARBA" id="ARBA00022676"/>
    </source>
</evidence>
<evidence type="ECO:0000259" key="13">
    <source>
        <dbReference type="Pfam" id="PF00912"/>
    </source>
</evidence>
<dbReference type="Pfam" id="PF00912">
    <property type="entry name" value="Transgly"/>
    <property type="match status" value="1"/>
</dbReference>
<feature type="region of interest" description="Disordered" evidence="12">
    <location>
        <begin position="235"/>
        <end position="292"/>
    </location>
</feature>
<keyword evidence="2" id="KW-0997">Cell inner membrane</keyword>
<dbReference type="Gene3D" id="1.10.3810.10">
    <property type="entry name" value="Biosynthetic peptidoglycan transglycosylase-like"/>
    <property type="match status" value="1"/>
</dbReference>
<dbReference type="EMBL" id="DLVE01000073">
    <property type="protein sequence ID" value="HAA84252.1"/>
    <property type="molecule type" value="Genomic_DNA"/>
</dbReference>
<evidence type="ECO:0000256" key="9">
    <source>
        <dbReference type="ARBA" id="ARBA00023136"/>
    </source>
</evidence>
<feature type="compositionally biased region" description="Polar residues" evidence="12">
    <location>
        <begin position="261"/>
        <end position="276"/>
    </location>
</feature>
<evidence type="ECO:0000313" key="14">
    <source>
        <dbReference type="EMBL" id="HAA84252.1"/>
    </source>
</evidence>
<dbReference type="InterPro" id="IPR036950">
    <property type="entry name" value="PBP_transglycosylase"/>
</dbReference>
<accession>A0A117LC01</accession>
<dbReference type="NCBIfam" id="TIGR02070">
    <property type="entry name" value="mono_pep_trsgly"/>
    <property type="match status" value="1"/>
</dbReference>
<feature type="compositionally biased region" description="Basic and acidic residues" evidence="12">
    <location>
        <begin position="277"/>
        <end position="292"/>
    </location>
</feature>
<keyword evidence="9 11" id="KW-0472">Membrane</keyword>
<dbReference type="PANTHER" id="PTHR30400">
    <property type="entry name" value="MONOFUNCTIONAL BIOSYNTHETIC PEPTIDOGLYCAN TRANSGLYCOSYLASE"/>
    <property type="match status" value="1"/>
</dbReference>
<dbReference type="RefSeq" id="WP_273019106.1">
    <property type="nucleotide sequence ID" value="NZ_DAINLL010000003.1"/>
</dbReference>
<feature type="transmembrane region" description="Helical" evidence="11">
    <location>
        <begin position="6"/>
        <end position="25"/>
    </location>
</feature>
<evidence type="ECO:0000256" key="4">
    <source>
        <dbReference type="ARBA" id="ARBA00022679"/>
    </source>
</evidence>
<evidence type="ECO:0000256" key="6">
    <source>
        <dbReference type="ARBA" id="ARBA00022960"/>
    </source>
</evidence>
<dbReference type="GO" id="GO:0005886">
    <property type="term" value="C:plasma membrane"/>
    <property type="evidence" value="ECO:0007669"/>
    <property type="project" value="UniProtKB-SubCell"/>
</dbReference>
<dbReference type="InterPro" id="IPR011812">
    <property type="entry name" value="Pep_trsgly"/>
</dbReference>
<evidence type="ECO:0000256" key="1">
    <source>
        <dbReference type="ARBA" id="ARBA00022475"/>
    </source>
</evidence>
<dbReference type="GO" id="GO:0016763">
    <property type="term" value="F:pentosyltransferase activity"/>
    <property type="evidence" value="ECO:0007669"/>
    <property type="project" value="InterPro"/>
</dbReference>
<dbReference type="SUPFAM" id="SSF53955">
    <property type="entry name" value="Lysozyme-like"/>
    <property type="match status" value="1"/>
</dbReference>
<dbReference type="UniPathway" id="UPA00219"/>
<evidence type="ECO:0000313" key="15">
    <source>
        <dbReference type="Proteomes" id="UP000257240"/>
    </source>
</evidence>
<dbReference type="GO" id="GO:0008360">
    <property type="term" value="P:regulation of cell shape"/>
    <property type="evidence" value="ECO:0007669"/>
    <property type="project" value="UniProtKB-KW"/>
</dbReference>
<evidence type="ECO:0000256" key="5">
    <source>
        <dbReference type="ARBA" id="ARBA00022692"/>
    </source>
</evidence>
<keyword evidence="8 11" id="KW-1133">Transmembrane helix</keyword>
<evidence type="ECO:0000256" key="2">
    <source>
        <dbReference type="ARBA" id="ARBA00022519"/>
    </source>
</evidence>
<keyword evidence="4 11" id="KW-0808">Transferase</keyword>
<comment type="similarity">
    <text evidence="11">Belongs to the glycosyltransferase 51 family.</text>
</comment>
<evidence type="ECO:0000256" key="11">
    <source>
        <dbReference type="HAMAP-Rule" id="MF_00766"/>
    </source>
</evidence>
<keyword evidence="7 11" id="KW-0573">Peptidoglycan synthesis</keyword>
<dbReference type="GO" id="GO:0071555">
    <property type="term" value="P:cell wall organization"/>
    <property type="evidence" value="ECO:0007669"/>
    <property type="project" value="UniProtKB-KW"/>
</dbReference>